<evidence type="ECO:0000313" key="2">
    <source>
        <dbReference type="EMBL" id="NEK94164.1"/>
    </source>
</evidence>
<dbReference type="Proteomes" id="UP000468828">
    <property type="component" value="Unassembled WGS sequence"/>
</dbReference>
<sequence>MALFRRRPADPTSGIAGFWAWWAAGGAAHCAGAIAAGRAESLADVLGPAVEAVHRELSWELGPGGVGEHVLVVTAAGDPALRSVARRWLLAAPAPDAVWEYADSRPVEQQLDWGLSVGGRTVDAADVVATWARTGRQPELDVALHHPALAALPEGTRGELTFLLLDHALGETAVETWVGAIDTLVRPPSDRDDAAVGDLAALRAAVQELAAEVGEDAWALLEATTAGGQPVLAAARQPLRAATAPHLDRHVRVELPYTDLTDGGLPGPASLEPLREHQDDLGARLGADGRVVAHETSGGVRTLHVYVDATTGAADRVQEVVAGWPQGRPRTTVQADPGWQAVRHLRG</sequence>
<evidence type="ECO:0000313" key="4">
    <source>
        <dbReference type="Proteomes" id="UP000468828"/>
    </source>
</evidence>
<evidence type="ECO:0000259" key="1">
    <source>
        <dbReference type="Pfam" id="PF05117"/>
    </source>
</evidence>
<dbReference type="AlphaFoldDB" id="A0A6P0EW66"/>
<dbReference type="Pfam" id="PF05117">
    <property type="entry name" value="DUF695"/>
    <property type="match status" value="1"/>
</dbReference>
<proteinExistence type="predicted"/>
<dbReference type="EMBL" id="JAAGWH010000016">
    <property type="protein sequence ID" value="NEK94164.1"/>
    <property type="molecule type" value="Genomic_DNA"/>
</dbReference>
<name>A0A6P0EW66_9ACTN</name>
<keyword evidence="4" id="KW-1185">Reference proteome</keyword>
<dbReference type="Proteomes" id="UP000471152">
    <property type="component" value="Unassembled WGS sequence"/>
</dbReference>
<evidence type="ECO:0000313" key="3">
    <source>
        <dbReference type="EMBL" id="NEN50932.1"/>
    </source>
</evidence>
<gene>
    <name evidence="3" type="ORF">G3R41_08250</name>
    <name evidence="2" type="ORF">GCU67_08245</name>
</gene>
<reference evidence="2 4" key="1">
    <citation type="submission" date="2020-01" db="EMBL/GenBank/DDBJ databases">
        <title>the WGS Modestobacter muralis CPCC 204518.</title>
        <authorList>
            <person name="Jiang Z."/>
        </authorList>
    </citation>
    <scope>NUCLEOTIDE SEQUENCE [LARGE SCALE GENOMIC DNA]</scope>
    <source>
        <strain evidence="2 4">DSM 100205</strain>
    </source>
</reference>
<reference evidence="3 5" key="2">
    <citation type="submission" date="2020-02" db="EMBL/GenBank/DDBJ databases">
        <title>The WGS of Modestobacter muralis DSM 100205.</title>
        <authorList>
            <person name="Jiang Z."/>
        </authorList>
    </citation>
    <scope>NUCLEOTIDE SEQUENCE [LARGE SCALE GENOMIC DNA]</scope>
    <source>
        <strain evidence="3 5">DSM 100205</strain>
    </source>
</reference>
<organism evidence="2 4">
    <name type="scientific">Modestobacter muralis</name>
    <dbReference type="NCBI Taxonomy" id="1608614"/>
    <lineage>
        <taxon>Bacteria</taxon>
        <taxon>Bacillati</taxon>
        <taxon>Actinomycetota</taxon>
        <taxon>Actinomycetes</taxon>
        <taxon>Geodermatophilales</taxon>
        <taxon>Geodermatophilaceae</taxon>
        <taxon>Modestobacter</taxon>
    </lineage>
</organism>
<feature type="domain" description="DUF695" evidence="1">
    <location>
        <begin position="239"/>
        <end position="340"/>
    </location>
</feature>
<dbReference type="RefSeq" id="WP_163610623.1">
    <property type="nucleotide sequence ID" value="NZ_JAAGWB010000016.1"/>
</dbReference>
<evidence type="ECO:0000313" key="5">
    <source>
        <dbReference type="Proteomes" id="UP000471152"/>
    </source>
</evidence>
<comment type="caution">
    <text evidence="2">The sequence shown here is derived from an EMBL/GenBank/DDBJ whole genome shotgun (WGS) entry which is preliminary data.</text>
</comment>
<dbReference type="InterPro" id="IPR016097">
    <property type="entry name" value="DUF695"/>
</dbReference>
<dbReference type="EMBL" id="JAAGWB010000016">
    <property type="protein sequence ID" value="NEN50932.1"/>
    <property type="molecule type" value="Genomic_DNA"/>
</dbReference>
<protein>
    <submittedName>
        <fullName evidence="2">DUF695 domain-containing protein</fullName>
    </submittedName>
</protein>
<accession>A0A6P0EW66</accession>